<evidence type="ECO:0000313" key="1">
    <source>
        <dbReference type="EMBL" id="VDL67381.1"/>
    </source>
</evidence>
<dbReference type="Proteomes" id="UP000271162">
    <property type="component" value="Unassembled WGS sequence"/>
</dbReference>
<dbReference type="EMBL" id="UYSL01006135">
    <property type="protein sequence ID" value="VDL67381.1"/>
    <property type="molecule type" value="Genomic_DNA"/>
</dbReference>
<sequence length="74" mass="8486">MTSDDRRMFLKLHNDVRRNLAKGQQKLLDEYLPTASNMYKLKWSCLLEDEVARRISTCQSSPPKLDGFGLNVAA</sequence>
<evidence type="ECO:0000313" key="3">
    <source>
        <dbReference type="WBParaSite" id="NBR_0000379101-mRNA-1"/>
    </source>
</evidence>
<dbReference type="WBParaSite" id="NBR_0000379101-mRNA-1">
    <property type="protein sequence ID" value="NBR_0000379101-mRNA-1"/>
    <property type="gene ID" value="NBR_0000379101"/>
</dbReference>
<evidence type="ECO:0000313" key="2">
    <source>
        <dbReference type="Proteomes" id="UP000271162"/>
    </source>
</evidence>
<dbReference type="Gene3D" id="3.40.33.10">
    <property type="entry name" value="CAP"/>
    <property type="match status" value="1"/>
</dbReference>
<name>A0A0N4XMN9_NIPBR</name>
<reference evidence="3" key="1">
    <citation type="submission" date="2017-02" db="UniProtKB">
        <authorList>
            <consortium name="WormBaseParasite"/>
        </authorList>
    </citation>
    <scope>IDENTIFICATION</scope>
</reference>
<keyword evidence="2" id="KW-1185">Reference proteome</keyword>
<organism evidence="3">
    <name type="scientific">Nippostrongylus brasiliensis</name>
    <name type="common">Rat hookworm</name>
    <dbReference type="NCBI Taxonomy" id="27835"/>
    <lineage>
        <taxon>Eukaryota</taxon>
        <taxon>Metazoa</taxon>
        <taxon>Ecdysozoa</taxon>
        <taxon>Nematoda</taxon>
        <taxon>Chromadorea</taxon>
        <taxon>Rhabditida</taxon>
        <taxon>Rhabditina</taxon>
        <taxon>Rhabditomorpha</taxon>
        <taxon>Strongyloidea</taxon>
        <taxon>Heligmosomidae</taxon>
        <taxon>Nippostrongylus</taxon>
    </lineage>
</organism>
<gene>
    <name evidence="1" type="ORF">NBR_LOCUS3792</name>
</gene>
<proteinExistence type="predicted"/>
<protein>
    <submittedName>
        <fullName evidence="3">SCP domain-containing protein</fullName>
    </submittedName>
</protein>
<dbReference type="AlphaFoldDB" id="A0A0N4XMN9"/>
<dbReference type="CDD" id="cd05380">
    <property type="entry name" value="CAP_euk"/>
    <property type="match status" value="1"/>
</dbReference>
<accession>A0A0N4XMN9</accession>
<dbReference type="STRING" id="27835.A0A0N4XMN9"/>
<dbReference type="InterPro" id="IPR035940">
    <property type="entry name" value="CAP_sf"/>
</dbReference>
<dbReference type="SUPFAM" id="SSF55797">
    <property type="entry name" value="PR-1-like"/>
    <property type="match status" value="1"/>
</dbReference>
<reference evidence="1 2" key="2">
    <citation type="submission" date="2018-11" db="EMBL/GenBank/DDBJ databases">
        <authorList>
            <consortium name="Pathogen Informatics"/>
        </authorList>
    </citation>
    <scope>NUCLEOTIDE SEQUENCE [LARGE SCALE GENOMIC DNA]</scope>
</reference>